<organism evidence="6 7">
    <name type="scientific">Denticeps clupeoides</name>
    <name type="common">denticle herring</name>
    <dbReference type="NCBI Taxonomy" id="299321"/>
    <lineage>
        <taxon>Eukaryota</taxon>
        <taxon>Metazoa</taxon>
        <taxon>Chordata</taxon>
        <taxon>Craniata</taxon>
        <taxon>Vertebrata</taxon>
        <taxon>Euteleostomi</taxon>
        <taxon>Actinopterygii</taxon>
        <taxon>Neopterygii</taxon>
        <taxon>Teleostei</taxon>
        <taxon>Clupei</taxon>
        <taxon>Clupeiformes</taxon>
        <taxon>Denticipitoidei</taxon>
        <taxon>Denticipitidae</taxon>
        <taxon>Denticeps</taxon>
    </lineage>
</organism>
<dbReference type="Ensembl" id="ENSDCDT00010065532.1">
    <property type="protein sequence ID" value="ENSDCDP00010054940.1"/>
    <property type="gene ID" value="ENSDCDG00010031613.1"/>
</dbReference>
<reference evidence="6" key="2">
    <citation type="submission" date="2025-08" db="UniProtKB">
        <authorList>
            <consortium name="Ensembl"/>
        </authorList>
    </citation>
    <scope>IDENTIFICATION</scope>
</reference>
<keyword evidence="5" id="KW-1133">Transmembrane helix</keyword>
<keyword evidence="2" id="KW-0175">Coiled coil</keyword>
<reference evidence="6 7" key="1">
    <citation type="submission" date="2020-06" db="EMBL/GenBank/DDBJ databases">
        <authorList>
            <consortium name="Wellcome Sanger Institute Data Sharing"/>
        </authorList>
    </citation>
    <scope>NUCLEOTIDE SEQUENCE [LARGE SCALE GENOMIC DNA]</scope>
</reference>
<accession>A0AAY4EBE9</accession>
<dbReference type="GO" id="GO:0008156">
    <property type="term" value="P:negative regulation of DNA replication"/>
    <property type="evidence" value="ECO:0007669"/>
    <property type="project" value="TreeGrafter"/>
</dbReference>
<keyword evidence="7" id="KW-1185">Reference proteome</keyword>
<dbReference type="GO" id="GO:0005634">
    <property type="term" value="C:nucleus"/>
    <property type="evidence" value="ECO:0007669"/>
    <property type="project" value="UniProtKB-SubCell"/>
</dbReference>
<keyword evidence="5" id="KW-0472">Membrane</keyword>
<evidence type="ECO:0000313" key="6">
    <source>
        <dbReference type="Ensembl" id="ENSDCDP00010054940.1"/>
    </source>
</evidence>
<feature type="transmembrane region" description="Helical" evidence="5">
    <location>
        <begin position="59"/>
        <end position="83"/>
    </location>
</feature>
<proteinExistence type="predicted"/>
<reference evidence="6" key="3">
    <citation type="submission" date="2025-09" db="UniProtKB">
        <authorList>
            <consortium name="Ensembl"/>
        </authorList>
    </citation>
    <scope>IDENTIFICATION</scope>
</reference>
<dbReference type="AlphaFoldDB" id="A0AAY4EBE9"/>
<dbReference type="PANTHER" id="PTHR13372">
    <property type="entry name" value="GEMININ"/>
    <property type="match status" value="1"/>
</dbReference>
<evidence type="ECO:0000313" key="7">
    <source>
        <dbReference type="Proteomes" id="UP000694580"/>
    </source>
</evidence>
<evidence type="ECO:0000256" key="5">
    <source>
        <dbReference type="SAM" id="Phobius"/>
    </source>
</evidence>
<name>A0AAY4EBE9_9TELE</name>
<evidence type="ECO:0000256" key="4">
    <source>
        <dbReference type="ARBA" id="ARBA00023306"/>
    </source>
</evidence>
<evidence type="ECO:0000256" key="2">
    <source>
        <dbReference type="ARBA" id="ARBA00023054"/>
    </source>
</evidence>
<keyword evidence="4" id="KW-0131">Cell cycle</keyword>
<protein>
    <submittedName>
        <fullName evidence="6">Uncharacterized protein</fullName>
    </submittedName>
</protein>
<keyword evidence="3" id="KW-0539">Nucleus</keyword>
<dbReference type="GO" id="GO:0045786">
    <property type="term" value="P:negative regulation of cell cycle"/>
    <property type="evidence" value="ECO:0007669"/>
    <property type="project" value="TreeGrafter"/>
</dbReference>
<dbReference type="PANTHER" id="PTHR13372:SF3">
    <property type="entry name" value="MULTICILIN"/>
    <property type="match status" value="1"/>
</dbReference>
<keyword evidence="5" id="KW-0812">Transmembrane</keyword>
<evidence type="ECO:0000256" key="1">
    <source>
        <dbReference type="ARBA" id="ARBA00004123"/>
    </source>
</evidence>
<dbReference type="GeneTree" id="ENSGT00990000204138"/>
<comment type="subcellular location">
    <subcellularLocation>
        <location evidence="1">Nucleus</location>
    </subcellularLocation>
</comment>
<evidence type="ECO:0000256" key="3">
    <source>
        <dbReference type="ARBA" id="ARBA00023242"/>
    </source>
</evidence>
<sequence length="248" mass="28356">MQGKARHLSHSLTLIMTSRVHTSAFFYFHSASVHGYRLQFLFVLPFLQYMPTYQKRLMLNVNSISVLCTVLLITALLCTPLQLHFSLQRRQREISVLKQKNTQLKELTHLPSDLHCLQANTCPAYPQFSAKRALWTNEDESASACGNDVYHLEWDLEQPADPALRPKKQEPHTDTINMYGVFREFRIARATPSKNRAPVETSQSAGEAMCFKTMVREHATVKTRAFPHGKSFTSPTPTGGYRFLWVPT</sequence>
<dbReference type="Proteomes" id="UP000694580">
    <property type="component" value="Chromosome 3"/>
</dbReference>